<name>A0A2H1FCS9_9ARCH</name>
<evidence type="ECO:0000313" key="4">
    <source>
        <dbReference type="EMBL" id="SMH70565.1"/>
    </source>
</evidence>
<dbReference type="SMART" id="SM00116">
    <property type="entry name" value="CBS"/>
    <property type="match status" value="2"/>
</dbReference>
<accession>A0A2H1FCS9</accession>
<feature type="domain" description="CBS" evidence="3">
    <location>
        <begin position="112"/>
        <end position="164"/>
    </location>
</feature>
<proteinExistence type="predicted"/>
<keyword evidence="5" id="KW-1185">Reference proteome</keyword>
<dbReference type="Gene3D" id="3.10.580.10">
    <property type="entry name" value="CBS-domain"/>
    <property type="match status" value="1"/>
</dbReference>
<feature type="domain" description="CBS" evidence="3">
    <location>
        <begin position="47"/>
        <end position="103"/>
    </location>
</feature>
<dbReference type="AlphaFoldDB" id="A0A2H1FCS9"/>
<keyword evidence="1 2" id="KW-0129">CBS domain</keyword>
<dbReference type="SUPFAM" id="SSF54631">
    <property type="entry name" value="CBS-domain pair"/>
    <property type="match status" value="1"/>
</dbReference>
<dbReference type="InterPro" id="IPR000644">
    <property type="entry name" value="CBS_dom"/>
</dbReference>
<evidence type="ECO:0000259" key="3">
    <source>
        <dbReference type="PROSITE" id="PS51371"/>
    </source>
</evidence>
<evidence type="ECO:0000313" key="5">
    <source>
        <dbReference type="Proteomes" id="UP000230607"/>
    </source>
</evidence>
<evidence type="ECO:0000256" key="2">
    <source>
        <dbReference type="PROSITE-ProRule" id="PRU00703"/>
    </source>
</evidence>
<reference evidence="5" key="1">
    <citation type="submission" date="2017-03" db="EMBL/GenBank/DDBJ databases">
        <authorList>
            <person name="Herbold C."/>
        </authorList>
    </citation>
    <scope>NUCLEOTIDE SEQUENCE [LARGE SCALE GENOMIC DNA]</scope>
</reference>
<protein>
    <recommendedName>
        <fullName evidence="3">CBS domain-containing protein</fullName>
    </recommendedName>
</protein>
<dbReference type="InterPro" id="IPR051257">
    <property type="entry name" value="Diverse_CBS-Domain"/>
</dbReference>
<organism evidence="4 5">
    <name type="scientific">Candidatus Nitrosotalea okcheonensis</name>
    <dbReference type="NCBI Taxonomy" id="1903276"/>
    <lineage>
        <taxon>Archaea</taxon>
        <taxon>Nitrososphaerota</taxon>
        <taxon>Nitrososphaeria</taxon>
        <taxon>Nitrosotaleales</taxon>
        <taxon>Nitrosotaleaceae</taxon>
        <taxon>Nitrosotalea</taxon>
    </lineage>
</organism>
<sequence>MDIMVTTLENHHSEILYDIQDVMDDAKTRDYVKDISRSEHTTIASIMTRDIVTLDHTKTAHDAIIAMMQKRTGSIIITAYGKPFGIVTERDLARIVAAVHVPARCLILSYLASRPLICASPTQTIQEASYLMGKYNIDHLPILEKDEIVGMVTTRDLAMYLFYA</sequence>
<dbReference type="PANTHER" id="PTHR43080">
    <property type="entry name" value="CBS DOMAIN-CONTAINING PROTEIN CBSX3, MITOCHONDRIAL"/>
    <property type="match status" value="1"/>
</dbReference>
<evidence type="ECO:0000256" key="1">
    <source>
        <dbReference type="ARBA" id="ARBA00023122"/>
    </source>
</evidence>
<dbReference type="Pfam" id="PF00571">
    <property type="entry name" value="CBS"/>
    <property type="match status" value="2"/>
</dbReference>
<dbReference type="Proteomes" id="UP000230607">
    <property type="component" value="Chromosome 1"/>
</dbReference>
<dbReference type="EMBL" id="LT841358">
    <property type="protein sequence ID" value="SMH70565.1"/>
    <property type="molecule type" value="Genomic_DNA"/>
</dbReference>
<gene>
    <name evidence="4" type="ORF">NCS_10372</name>
</gene>
<dbReference type="PANTHER" id="PTHR43080:SF2">
    <property type="entry name" value="CBS DOMAIN-CONTAINING PROTEIN"/>
    <property type="match status" value="1"/>
</dbReference>
<dbReference type="InterPro" id="IPR046342">
    <property type="entry name" value="CBS_dom_sf"/>
</dbReference>
<dbReference type="PROSITE" id="PS51371">
    <property type="entry name" value="CBS"/>
    <property type="match status" value="2"/>
</dbReference>